<dbReference type="HOGENOM" id="CLU_2365181_0_0_1"/>
<sequence>VAVRDITYYIYCRNVAAWAQIESPTAAHEITDVTGINVPVNYAVALQKFYPLPTRMAFPVESLVRSVCIGTYRLMFEVRYMDDGPVVDYRPHKTVI</sequence>
<evidence type="ECO:0000313" key="2">
    <source>
        <dbReference type="Proteomes" id="UP000011761"/>
    </source>
</evidence>
<dbReference type="EMBL" id="KB445554">
    <property type="protein sequence ID" value="EMC97268.1"/>
    <property type="molecule type" value="Genomic_DNA"/>
</dbReference>
<proteinExistence type="predicted"/>
<dbReference type="RefSeq" id="XP_007675378.1">
    <property type="nucleotide sequence ID" value="XM_007677188.1"/>
</dbReference>
<protein>
    <submittedName>
        <fullName evidence="1">Uncharacterized protein</fullName>
    </submittedName>
</protein>
<name>M2N027_BAUPA</name>
<feature type="non-terminal residue" evidence="1">
    <location>
        <position position="96"/>
    </location>
</feature>
<gene>
    <name evidence="1" type="ORF">BAUCODRAFT_55138</name>
</gene>
<dbReference type="STRING" id="717646.M2N027"/>
<dbReference type="Proteomes" id="UP000011761">
    <property type="component" value="Unassembled WGS sequence"/>
</dbReference>
<evidence type="ECO:0000313" key="1">
    <source>
        <dbReference type="EMBL" id="EMC97268.1"/>
    </source>
</evidence>
<keyword evidence="2" id="KW-1185">Reference proteome</keyword>
<accession>M2N027</accession>
<reference evidence="1 2" key="1">
    <citation type="journal article" date="2012" name="PLoS Pathog.">
        <title>Diverse lifestyles and strategies of plant pathogenesis encoded in the genomes of eighteen Dothideomycetes fungi.</title>
        <authorList>
            <person name="Ohm R.A."/>
            <person name="Feau N."/>
            <person name="Henrissat B."/>
            <person name="Schoch C.L."/>
            <person name="Horwitz B.A."/>
            <person name="Barry K.W."/>
            <person name="Condon B.J."/>
            <person name="Copeland A.C."/>
            <person name="Dhillon B."/>
            <person name="Glaser F."/>
            <person name="Hesse C.N."/>
            <person name="Kosti I."/>
            <person name="LaButti K."/>
            <person name="Lindquist E.A."/>
            <person name="Lucas S."/>
            <person name="Salamov A.A."/>
            <person name="Bradshaw R.E."/>
            <person name="Ciuffetti L."/>
            <person name="Hamelin R.C."/>
            <person name="Kema G.H.J."/>
            <person name="Lawrence C."/>
            <person name="Scott J.A."/>
            <person name="Spatafora J.W."/>
            <person name="Turgeon B.G."/>
            <person name="de Wit P.J.G.M."/>
            <person name="Zhong S."/>
            <person name="Goodwin S.B."/>
            <person name="Grigoriev I.V."/>
        </authorList>
    </citation>
    <scope>NUCLEOTIDE SEQUENCE [LARGE SCALE GENOMIC DNA]</scope>
    <source>
        <strain evidence="1 2">UAMH 10762</strain>
    </source>
</reference>
<dbReference type="OrthoDB" id="4758498at2759"/>
<feature type="non-terminal residue" evidence="1">
    <location>
        <position position="1"/>
    </location>
</feature>
<dbReference type="KEGG" id="bcom:BAUCODRAFT_55138"/>
<organism evidence="1 2">
    <name type="scientific">Baudoinia panamericana (strain UAMH 10762)</name>
    <name type="common">Angels' share fungus</name>
    <name type="synonym">Baudoinia compniacensis (strain UAMH 10762)</name>
    <dbReference type="NCBI Taxonomy" id="717646"/>
    <lineage>
        <taxon>Eukaryota</taxon>
        <taxon>Fungi</taxon>
        <taxon>Dikarya</taxon>
        <taxon>Ascomycota</taxon>
        <taxon>Pezizomycotina</taxon>
        <taxon>Dothideomycetes</taxon>
        <taxon>Dothideomycetidae</taxon>
        <taxon>Mycosphaerellales</taxon>
        <taxon>Teratosphaeriaceae</taxon>
        <taxon>Baudoinia</taxon>
    </lineage>
</organism>
<dbReference type="GeneID" id="19115417"/>
<dbReference type="eggNOG" id="ENOG502TD3Z">
    <property type="taxonomic scope" value="Eukaryota"/>
</dbReference>
<dbReference type="OMA" id="NDAWNSA"/>
<dbReference type="AlphaFoldDB" id="M2N027"/>